<evidence type="ECO:0000313" key="3">
    <source>
        <dbReference type="EMBL" id="MEQ2553533.1"/>
    </source>
</evidence>
<organism evidence="3 4">
    <name type="scientific">Lachnospira intestinalis</name>
    <dbReference type="NCBI Taxonomy" id="3133158"/>
    <lineage>
        <taxon>Bacteria</taxon>
        <taxon>Bacillati</taxon>
        <taxon>Bacillota</taxon>
        <taxon>Clostridia</taxon>
        <taxon>Lachnospirales</taxon>
        <taxon>Lachnospiraceae</taxon>
        <taxon>Lachnospira</taxon>
    </lineage>
</organism>
<reference evidence="3" key="1">
    <citation type="submission" date="2024-03" db="EMBL/GenBank/DDBJ databases">
        <title>Human intestinal bacterial collection.</title>
        <authorList>
            <person name="Pauvert C."/>
            <person name="Hitch T.C.A."/>
            <person name="Clavel T."/>
        </authorList>
    </citation>
    <scope>NUCLEOTIDE SEQUENCE [LARGE SCALE GENOMIC DNA]</scope>
    <source>
        <strain evidence="3">CLA-AA-H89B</strain>
    </source>
</reference>
<sequence>MRKGVKVTALLLGAVLLLGLAACGKKNVQNPQTTAAGSENTAETTAVLKQQIKVAALKGPTAIGMVQLMENAKEQTAKNDYEFQIAATADEFSADLIKGNVALAALPCNAAATLYNKSNGKIRILGINTLGVLSILDTGDSVQTVADLKGKTIYTTGKGTTPEYTLRYLLSSAGLNPDSDVTIEFKSEAAEVAAVMANAGTEEVIAMLPQPYAATVLMQQPDTRIALDVTEEWEKLNGSDSTVVTGVLVVNTEFYKNNRQAVDDFLKEYKSSVQYVNSNVDGAAQLVEDFDIFKAAVAKKAIPKCNITLITGQEMQDKVEKYLKVLCDANPNAVGGQMPDDGFYVK</sequence>
<evidence type="ECO:0000313" key="4">
    <source>
        <dbReference type="Proteomes" id="UP001546774"/>
    </source>
</evidence>
<dbReference type="PANTHER" id="PTHR30024:SF46">
    <property type="entry name" value="ABC TRANSPORTER, SUBSTRATE-BINDING LIPOPROTEIN"/>
    <property type="match status" value="1"/>
</dbReference>
<keyword evidence="1" id="KW-0732">Signal</keyword>
<feature type="chain" id="PRO_5046082343" evidence="1">
    <location>
        <begin position="22"/>
        <end position="346"/>
    </location>
</feature>
<evidence type="ECO:0000256" key="1">
    <source>
        <dbReference type="SAM" id="SignalP"/>
    </source>
</evidence>
<feature type="signal peptide" evidence="1">
    <location>
        <begin position="1"/>
        <end position="21"/>
    </location>
</feature>
<protein>
    <submittedName>
        <fullName evidence="3">ABC transporter substrate-binding protein</fullName>
    </submittedName>
</protein>
<dbReference type="Proteomes" id="UP001546774">
    <property type="component" value="Unassembled WGS sequence"/>
</dbReference>
<evidence type="ECO:0000259" key="2">
    <source>
        <dbReference type="Pfam" id="PF09084"/>
    </source>
</evidence>
<dbReference type="PIRSF" id="PIRSF027386">
    <property type="entry name" value="UCP027386_ABC_sbc_TM0202"/>
    <property type="match status" value="1"/>
</dbReference>
<keyword evidence="4" id="KW-1185">Reference proteome</keyword>
<gene>
    <name evidence="3" type="ORF">WMO37_00685</name>
</gene>
<dbReference type="EMBL" id="JBBMFS010000001">
    <property type="protein sequence ID" value="MEQ2553533.1"/>
    <property type="molecule type" value="Genomic_DNA"/>
</dbReference>
<dbReference type="Pfam" id="PF09084">
    <property type="entry name" value="NMT1"/>
    <property type="match status" value="1"/>
</dbReference>
<dbReference type="PROSITE" id="PS51257">
    <property type="entry name" value="PROKAR_LIPOPROTEIN"/>
    <property type="match status" value="1"/>
</dbReference>
<dbReference type="PANTHER" id="PTHR30024">
    <property type="entry name" value="ALIPHATIC SULFONATES-BINDING PROTEIN-RELATED"/>
    <property type="match status" value="1"/>
</dbReference>
<name>A0ABV1H1G0_9FIRM</name>
<proteinExistence type="predicted"/>
<dbReference type="Gene3D" id="3.40.190.10">
    <property type="entry name" value="Periplasmic binding protein-like II"/>
    <property type="match status" value="2"/>
</dbReference>
<accession>A0ABV1H1G0</accession>
<feature type="domain" description="SsuA/THI5-like" evidence="2">
    <location>
        <begin position="128"/>
        <end position="278"/>
    </location>
</feature>
<comment type="caution">
    <text evidence="3">The sequence shown here is derived from an EMBL/GenBank/DDBJ whole genome shotgun (WGS) entry which is preliminary data.</text>
</comment>
<dbReference type="InterPro" id="IPR015168">
    <property type="entry name" value="SsuA/THI5"/>
</dbReference>
<dbReference type="SUPFAM" id="SSF53850">
    <property type="entry name" value="Periplasmic binding protein-like II"/>
    <property type="match status" value="1"/>
</dbReference>
<dbReference type="InterPro" id="IPR027024">
    <property type="entry name" value="UCP027386_ABC_sbc_TM0202"/>
</dbReference>